<feature type="binding site" evidence="9">
    <location>
        <position position="17"/>
    </location>
    <ligand>
        <name>Mg(2+)</name>
        <dbReference type="ChEBI" id="CHEBI:18420"/>
    </ligand>
</feature>
<comment type="function">
    <text evidence="9">Catalyzes a mechanistically unusual reaction, the ATP-dependent insertion of CO2 between the N7 and N8 nitrogen atoms of 7,8-diaminopelargonic acid (DAPA, also called 7,8-diammoniononanoate) to form a ureido ring.</text>
</comment>
<feature type="binding site" evidence="9">
    <location>
        <begin position="13"/>
        <end position="18"/>
    </location>
    <ligand>
        <name>ATP</name>
        <dbReference type="ChEBI" id="CHEBI:30616"/>
    </ligand>
</feature>
<keyword evidence="4 9" id="KW-0547">Nucleotide-binding</keyword>
<name>A0A841KUZ6_9FIRM</name>
<evidence type="ECO:0000256" key="3">
    <source>
        <dbReference type="ARBA" id="ARBA00022723"/>
    </source>
</evidence>
<gene>
    <name evidence="9" type="primary">bioD</name>
    <name evidence="10" type="ORF">HNQ80_003336</name>
</gene>
<dbReference type="AlphaFoldDB" id="A0A841KUZ6"/>
<dbReference type="UniPathway" id="UPA00078">
    <property type="reaction ID" value="UER00161"/>
</dbReference>
<feature type="binding site" evidence="9">
    <location>
        <begin position="116"/>
        <end position="119"/>
    </location>
    <ligand>
        <name>ATP</name>
        <dbReference type="ChEBI" id="CHEBI:30616"/>
    </ligand>
</feature>
<keyword evidence="6 9" id="KW-0067">ATP-binding</keyword>
<comment type="subunit">
    <text evidence="9">Homodimer.</text>
</comment>
<evidence type="ECO:0000313" key="10">
    <source>
        <dbReference type="EMBL" id="MBB6217217.1"/>
    </source>
</evidence>
<dbReference type="RefSeq" id="WP_184311719.1">
    <property type="nucleotide sequence ID" value="NZ_JACHEN010000021.1"/>
</dbReference>
<feature type="binding site" evidence="9">
    <location>
        <position position="55"/>
    </location>
    <ligand>
        <name>ATP</name>
        <dbReference type="ChEBI" id="CHEBI:30616"/>
    </ligand>
</feature>
<organism evidence="10 11">
    <name type="scientific">Anaerosolibacter carboniphilus</name>
    <dbReference type="NCBI Taxonomy" id="1417629"/>
    <lineage>
        <taxon>Bacteria</taxon>
        <taxon>Bacillati</taxon>
        <taxon>Bacillota</taxon>
        <taxon>Clostridia</taxon>
        <taxon>Peptostreptococcales</taxon>
        <taxon>Thermotaleaceae</taxon>
        <taxon>Anaerosolibacter</taxon>
    </lineage>
</organism>
<evidence type="ECO:0000256" key="6">
    <source>
        <dbReference type="ARBA" id="ARBA00022840"/>
    </source>
</evidence>
<keyword evidence="1 9" id="KW-0963">Cytoplasm</keyword>
<comment type="caution">
    <text evidence="9">Lacks conserved residue(s) required for the propagation of feature annotation.</text>
</comment>
<dbReference type="GO" id="GO:0000287">
    <property type="term" value="F:magnesium ion binding"/>
    <property type="evidence" value="ECO:0007669"/>
    <property type="project" value="UniProtKB-UniRule"/>
</dbReference>
<comment type="cofactor">
    <cofactor evidence="9">
        <name>Mg(2+)</name>
        <dbReference type="ChEBI" id="CHEBI:18420"/>
    </cofactor>
</comment>
<dbReference type="GO" id="GO:0009102">
    <property type="term" value="P:biotin biosynthetic process"/>
    <property type="evidence" value="ECO:0007669"/>
    <property type="project" value="UniProtKB-UniRule"/>
</dbReference>
<dbReference type="FunFam" id="3.40.50.300:FF:000292">
    <property type="entry name" value="ATP-dependent dethiobiotin synthetase BioD"/>
    <property type="match status" value="1"/>
</dbReference>
<keyword evidence="5 9" id="KW-0093">Biotin biosynthesis</keyword>
<dbReference type="NCBIfam" id="TIGR00347">
    <property type="entry name" value="bioD"/>
    <property type="match status" value="1"/>
</dbReference>
<dbReference type="Pfam" id="PF13500">
    <property type="entry name" value="AAA_26"/>
    <property type="match status" value="1"/>
</dbReference>
<evidence type="ECO:0000256" key="2">
    <source>
        <dbReference type="ARBA" id="ARBA00022598"/>
    </source>
</evidence>
<evidence type="ECO:0000313" key="11">
    <source>
        <dbReference type="Proteomes" id="UP000579281"/>
    </source>
</evidence>
<dbReference type="PANTHER" id="PTHR43210:SF2">
    <property type="entry name" value="ATP-DEPENDENT DETHIOBIOTIN SYNTHETASE BIOD 2"/>
    <property type="match status" value="1"/>
</dbReference>
<feature type="active site" evidence="9">
    <location>
        <position position="38"/>
    </location>
</feature>
<evidence type="ECO:0000256" key="9">
    <source>
        <dbReference type="HAMAP-Rule" id="MF_00336"/>
    </source>
</evidence>
<dbReference type="EMBL" id="JACHEN010000021">
    <property type="protein sequence ID" value="MBB6217217.1"/>
    <property type="molecule type" value="Genomic_DNA"/>
</dbReference>
<dbReference type="Gene3D" id="3.40.50.300">
    <property type="entry name" value="P-loop containing nucleotide triphosphate hydrolases"/>
    <property type="match status" value="1"/>
</dbReference>
<sequence length="247" mass="27172">MAKGIFIVGTDTDVGKSVITAGLVYLLRKNGYRGVSYKAVQSGGIEEDGRLISADARFVNLVAGLEEDQENINGYCLRTPVSPHLAAKLEGVKLEKAVILKKYQALCKKYDYVIAEGSGGLVVPLIDEAYMVYDFIKELDLPLLVVARTGVGTINHTVLTVKHARQMGLEVKAIVMNGYRGSIAEEDNIKMVERLTGVPVLGVIDQLEYIDVEKGSYGNLKEEFERKMDIQVLLESMADTKDVIKDE</sequence>
<feature type="binding site" evidence="9">
    <location>
        <position position="116"/>
    </location>
    <ligand>
        <name>Mg(2+)</name>
        <dbReference type="ChEBI" id="CHEBI:18420"/>
    </ligand>
</feature>
<feature type="binding site" evidence="9">
    <location>
        <position position="55"/>
    </location>
    <ligand>
        <name>Mg(2+)</name>
        <dbReference type="ChEBI" id="CHEBI:18420"/>
    </ligand>
</feature>
<keyword evidence="3 9" id="KW-0479">Metal-binding</keyword>
<dbReference type="CDD" id="cd03109">
    <property type="entry name" value="DTBS"/>
    <property type="match status" value="1"/>
</dbReference>
<evidence type="ECO:0000256" key="5">
    <source>
        <dbReference type="ARBA" id="ARBA00022756"/>
    </source>
</evidence>
<comment type="pathway">
    <text evidence="9">Cofactor biosynthesis; biotin biosynthesis; biotin from 7,8-diaminononanoate: step 1/2.</text>
</comment>
<keyword evidence="7 9" id="KW-0460">Magnesium</keyword>
<dbReference type="InterPro" id="IPR004472">
    <property type="entry name" value="DTB_synth_BioD"/>
</dbReference>
<dbReference type="PANTHER" id="PTHR43210">
    <property type="entry name" value="DETHIOBIOTIN SYNTHETASE"/>
    <property type="match status" value="1"/>
</dbReference>
<evidence type="ECO:0000256" key="7">
    <source>
        <dbReference type="ARBA" id="ARBA00022842"/>
    </source>
</evidence>
<feature type="binding site" evidence="9">
    <location>
        <position position="42"/>
    </location>
    <ligand>
        <name>substrate</name>
    </ligand>
</feature>
<comment type="catalytic activity">
    <reaction evidence="8">
        <text>(7R,8S)-8-amino-7-(carboxyamino)nonanoate + ATP = (4R,5S)-dethiobiotin + ADP + phosphate + H(+)</text>
        <dbReference type="Rhea" id="RHEA:63684"/>
        <dbReference type="ChEBI" id="CHEBI:15378"/>
        <dbReference type="ChEBI" id="CHEBI:30616"/>
        <dbReference type="ChEBI" id="CHEBI:43474"/>
        <dbReference type="ChEBI" id="CHEBI:149470"/>
        <dbReference type="ChEBI" id="CHEBI:149473"/>
        <dbReference type="ChEBI" id="CHEBI:456216"/>
    </reaction>
</comment>
<keyword evidence="2 9" id="KW-0436">Ligase</keyword>
<dbReference type="InterPro" id="IPR027417">
    <property type="entry name" value="P-loop_NTPase"/>
</dbReference>
<dbReference type="EC" id="6.3.3.3" evidence="9"/>
<comment type="subcellular location">
    <subcellularLocation>
        <location evidence="9">Cytoplasm</location>
    </subcellularLocation>
</comment>
<dbReference type="GO" id="GO:0005524">
    <property type="term" value="F:ATP binding"/>
    <property type="evidence" value="ECO:0007669"/>
    <property type="project" value="UniProtKB-UniRule"/>
</dbReference>
<dbReference type="PIRSF" id="PIRSF006755">
    <property type="entry name" value="DTB_synth"/>
    <property type="match status" value="1"/>
</dbReference>
<dbReference type="Proteomes" id="UP000579281">
    <property type="component" value="Unassembled WGS sequence"/>
</dbReference>
<keyword evidence="11" id="KW-1185">Reference proteome</keyword>
<comment type="catalytic activity">
    <reaction evidence="9">
        <text>(7R,8S)-7,8-diammoniononanoate + CO2 + ATP = (4R,5S)-dethiobiotin + ADP + phosphate + 3 H(+)</text>
        <dbReference type="Rhea" id="RHEA:15805"/>
        <dbReference type="ChEBI" id="CHEBI:15378"/>
        <dbReference type="ChEBI" id="CHEBI:16526"/>
        <dbReference type="ChEBI" id="CHEBI:30616"/>
        <dbReference type="ChEBI" id="CHEBI:43474"/>
        <dbReference type="ChEBI" id="CHEBI:149469"/>
        <dbReference type="ChEBI" id="CHEBI:149473"/>
        <dbReference type="ChEBI" id="CHEBI:456216"/>
        <dbReference type="EC" id="6.3.3.3"/>
    </reaction>
</comment>
<dbReference type="GO" id="GO:0042803">
    <property type="term" value="F:protein homodimerization activity"/>
    <property type="evidence" value="ECO:0007669"/>
    <property type="project" value="UniProtKB-ARBA"/>
</dbReference>
<evidence type="ECO:0000256" key="1">
    <source>
        <dbReference type="ARBA" id="ARBA00022490"/>
    </source>
</evidence>
<evidence type="ECO:0000256" key="8">
    <source>
        <dbReference type="ARBA" id="ARBA00047386"/>
    </source>
</evidence>
<comment type="similarity">
    <text evidence="9">Belongs to the dethiobiotin synthetase family.</text>
</comment>
<dbReference type="GO" id="GO:0005829">
    <property type="term" value="C:cytosol"/>
    <property type="evidence" value="ECO:0007669"/>
    <property type="project" value="TreeGrafter"/>
</dbReference>
<dbReference type="GO" id="GO:0004141">
    <property type="term" value="F:dethiobiotin synthase activity"/>
    <property type="evidence" value="ECO:0007669"/>
    <property type="project" value="UniProtKB-UniRule"/>
</dbReference>
<proteinExistence type="inferred from homology"/>
<protein>
    <recommendedName>
        <fullName evidence="9">ATP-dependent dethiobiotin synthetase BioD</fullName>
        <ecNumber evidence="9">6.3.3.3</ecNumber>
    </recommendedName>
    <alternativeName>
        <fullName evidence="9">DTB synthetase</fullName>
        <shortName evidence="9">DTBS</shortName>
    </alternativeName>
    <alternativeName>
        <fullName evidence="9">Dethiobiotin synthase</fullName>
    </alternativeName>
</protein>
<dbReference type="SUPFAM" id="SSF52540">
    <property type="entry name" value="P-loop containing nucleoside triphosphate hydrolases"/>
    <property type="match status" value="1"/>
</dbReference>
<comment type="caution">
    <text evidence="10">The sequence shown here is derived from an EMBL/GenBank/DDBJ whole genome shotgun (WGS) entry which is preliminary data.</text>
</comment>
<evidence type="ECO:0000256" key="4">
    <source>
        <dbReference type="ARBA" id="ARBA00022741"/>
    </source>
</evidence>
<dbReference type="HAMAP" id="MF_00336">
    <property type="entry name" value="BioD"/>
    <property type="match status" value="1"/>
</dbReference>
<accession>A0A841KUZ6</accession>
<reference evidence="10 11" key="1">
    <citation type="submission" date="2020-08" db="EMBL/GenBank/DDBJ databases">
        <title>Genomic Encyclopedia of Type Strains, Phase IV (KMG-IV): sequencing the most valuable type-strain genomes for metagenomic binning, comparative biology and taxonomic classification.</title>
        <authorList>
            <person name="Goeker M."/>
        </authorList>
    </citation>
    <scope>NUCLEOTIDE SEQUENCE [LARGE SCALE GENOMIC DNA]</scope>
    <source>
        <strain evidence="10 11">DSM 103526</strain>
    </source>
</reference>